<sequence length="323" mass="35131">MELRPSARLLRLLSLLQDGGERSGRELAERLGVTVRTVRRDIERLRALDYPVHAARGTAGYRLGTGASLPPLRLDDEEAVAVAVGLRTTAGSSVRGIEESAVRALARLEEMLPPRLRHRVATLGAATVHVGAAGPEVAPETLMALAAAIRRRERLRCDYTDAHGRTAAREIDPHHLVSFVRHWYLLGWDPGRADWRVFRVDRLTPGPAVARFSRRALPDGDDPAAYLTRRLSERAWPHRATVALHGSAEEMAGRVWPGMGALEAVDEHSCLLHVGAGDVPDLVWMITSVNVDFTLVEGSAELAAALRAQAARCARAVARVPAG</sequence>
<dbReference type="AlphaFoldDB" id="A0A286E5D2"/>
<dbReference type="InterPro" id="IPR051534">
    <property type="entry name" value="CBASS_pafABC_assoc_protein"/>
</dbReference>
<dbReference type="Pfam" id="PF13280">
    <property type="entry name" value="WYL"/>
    <property type="match status" value="1"/>
</dbReference>
<evidence type="ECO:0000313" key="6">
    <source>
        <dbReference type="Proteomes" id="UP000219072"/>
    </source>
</evidence>
<keyword evidence="1" id="KW-0805">Transcription regulation</keyword>
<dbReference type="InterPro" id="IPR036390">
    <property type="entry name" value="WH_DNA-bd_sf"/>
</dbReference>
<dbReference type="InterPro" id="IPR013196">
    <property type="entry name" value="HTH_11"/>
</dbReference>
<dbReference type="InterPro" id="IPR018356">
    <property type="entry name" value="Tscrpt_reg_HTH_DeoR_CS"/>
</dbReference>
<dbReference type="SMART" id="SM00420">
    <property type="entry name" value="HTH_DEOR"/>
    <property type="match status" value="1"/>
</dbReference>
<organism evidence="5 6">
    <name type="scientific">Streptomyces zhaozhouensis</name>
    <dbReference type="NCBI Taxonomy" id="1300267"/>
    <lineage>
        <taxon>Bacteria</taxon>
        <taxon>Bacillati</taxon>
        <taxon>Actinomycetota</taxon>
        <taxon>Actinomycetes</taxon>
        <taxon>Kitasatosporales</taxon>
        <taxon>Streptomycetaceae</taxon>
        <taxon>Streptomyces</taxon>
    </lineage>
</organism>
<gene>
    <name evidence="5" type="ORF">SAMN06297387_12472</name>
</gene>
<dbReference type="PANTHER" id="PTHR34580">
    <property type="match status" value="1"/>
</dbReference>
<evidence type="ECO:0000256" key="2">
    <source>
        <dbReference type="ARBA" id="ARBA00023125"/>
    </source>
</evidence>
<dbReference type="Pfam" id="PF08279">
    <property type="entry name" value="HTH_11"/>
    <property type="match status" value="1"/>
</dbReference>
<evidence type="ECO:0000259" key="4">
    <source>
        <dbReference type="PROSITE" id="PS51000"/>
    </source>
</evidence>
<proteinExistence type="predicted"/>
<dbReference type="EMBL" id="OCNE01000024">
    <property type="protein sequence ID" value="SOD66117.1"/>
    <property type="molecule type" value="Genomic_DNA"/>
</dbReference>
<dbReference type="PROSITE" id="PS51000">
    <property type="entry name" value="HTH_DEOR_2"/>
    <property type="match status" value="1"/>
</dbReference>
<reference evidence="5 6" key="1">
    <citation type="submission" date="2017-09" db="EMBL/GenBank/DDBJ databases">
        <authorList>
            <person name="Ehlers B."/>
            <person name="Leendertz F.H."/>
        </authorList>
    </citation>
    <scope>NUCLEOTIDE SEQUENCE [LARGE SCALE GENOMIC DNA]</scope>
    <source>
        <strain evidence="5 6">CGMCC 4.7095</strain>
    </source>
</reference>
<dbReference type="GO" id="GO:0003700">
    <property type="term" value="F:DNA-binding transcription factor activity"/>
    <property type="evidence" value="ECO:0007669"/>
    <property type="project" value="InterPro"/>
</dbReference>
<dbReference type="RefSeq" id="WP_097233630.1">
    <property type="nucleotide sequence ID" value="NZ_OCNE01000024.1"/>
</dbReference>
<accession>A0A286E5D2</accession>
<keyword evidence="3" id="KW-0804">Transcription</keyword>
<feature type="domain" description="HTH deoR-type" evidence="4">
    <location>
        <begin position="5"/>
        <end position="61"/>
    </location>
</feature>
<dbReference type="PANTHER" id="PTHR34580:SF3">
    <property type="entry name" value="PROTEIN PAFB"/>
    <property type="match status" value="1"/>
</dbReference>
<dbReference type="Proteomes" id="UP000219072">
    <property type="component" value="Unassembled WGS sequence"/>
</dbReference>
<dbReference type="OrthoDB" id="8555652at2"/>
<evidence type="ECO:0000256" key="1">
    <source>
        <dbReference type="ARBA" id="ARBA00023015"/>
    </source>
</evidence>
<dbReference type="PROSITE" id="PS52050">
    <property type="entry name" value="WYL"/>
    <property type="match status" value="1"/>
</dbReference>
<dbReference type="InterPro" id="IPR026881">
    <property type="entry name" value="WYL_dom"/>
</dbReference>
<dbReference type="PROSITE" id="PS00894">
    <property type="entry name" value="HTH_DEOR_1"/>
    <property type="match status" value="1"/>
</dbReference>
<protein>
    <submittedName>
        <fullName evidence="5">Predicted DNA-binding transcriptional regulator YafY, contains an HTH and WYL domains</fullName>
    </submittedName>
</protein>
<evidence type="ECO:0000256" key="3">
    <source>
        <dbReference type="ARBA" id="ARBA00023163"/>
    </source>
</evidence>
<dbReference type="SUPFAM" id="SSF46785">
    <property type="entry name" value="Winged helix' DNA-binding domain"/>
    <property type="match status" value="1"/>
</dbReference>
<dbReference type="GO" id="GO:0003677">
    <property type="term" value="F:DNA binding"/>
    <property type="evidence" value="ECO:0007669"/>
    <property type="project" value="UniProtKB-KW"/>
</dbReference>
<keyword evidence="6" id="KW-1185">Reference proteome</keyword>
<dbReference type="InterPro" id="IPR036388">
    <property type="entry name" value="WH-like_DNA-bd_sf"/>
</dbReference>
<dbReference type="Gene3D" id="1.10.10.10">
    <property type="entry name" value="Winged helix-like DNA-binding domain superfamily/Winged helix DNA-binding domain"/>
    <property type="match status" value="1"/>
</dbReference>
<evidence type="ECO:0000313" key="5">
    <source>
        <dbReference type="EMBL" id="SOD66117.1"/>
    </source>
</evidence>
<dbReference type="InterPro" id="IPR001034">
    <property type="entry name" value="DeoR_HTH"/>
</dbReference>
<name>A0A286E5D2_9ACTN</name>
<keyword evidence="2 5" id="KW-0238">DNA-binding</keyword>